<gene>
    <name evidence="3" type="ORF">ATO9_22905</name>
</gene>
<dbReference type="InterPro" id="IPR006555">
    <property type="entry name" value="ATP-dep_Helicase_C"/>
</dbReference>
<dbReference type="OrthoDB" id="366844at2"/>
<dbReference type="SMART" id="SM00491">
    <property type="entry name" value="HELICc2"/>
    <property type="match status" value="1"/>
</dbReference>
<dbReference type="GO" id="GO:0005524">
    <property type="term" value="F:ATP binding"/>
    <property type="evidence" value="ECO:0007669"/>
    <property type="project" value="InterPro"/>
</dbReference>
<name>A0A0A0E886_9RHOB</name>
<evidence type="ECO:0000313" key="4">
    <source>
        <dbReference type="Proteomes" id="UP000030004"/>
    </source>
</evidence>
<sequence>MIDWDDVFGGNNEQPTNPREIFGLLDKAPRFEFLRDVQADILDGWYRDRARRDTVIKLDTGGGKTTSGLLMLQSCINEDVYPAVYLTPDKYLTEQVLSEAAALGVDATDDVDDPRIRAGSAIYVTNIFKLFNGRSIFGVGRRGVRLPIGAIIVDDAHACLATVASQFRIRLKSDHPAYGKVGELFDSALRGQSIAAATAIRANDPHDYLEVPFWDVRDKVDDLHAILHRYRETDELAFTYPFLADHLHLCRIVIGGSELEIDPLFPIPSMVPSFEAAKRRIYMSATLADDSVFVTHFGADPDTLSDPVTPDVANALGDRMILLPKEINRDIKREEIKQLVVDLAQDRNCVVIVPSKRAADEWRSVANQVLMGEQVSPGVARLRAGHVGLVVLVNRYDGVDLPQDACRVLVIDGLPEANSLIERVDNVVLGNGTVGLRRQIERIEQGMGRGVRSIDDHCVVLLLGARLTERLLSAEGKPLLSNATRTQIDIAQRLAAQSQGGSIDDVRDTMMLCLDQKKMWTNGSRKARASIRPDKSLRLDNTSVHLRNAFDSAWLDNDQRAAEIVHNEVQEATDPGLKAWLLVREAFHRHSFDPTAAQARLVKAREHNRQVLRPLVGVDYDALRRREIRQAEAAQAVLQRHLEAYDRIRFVDALVEDLQFRPDTSEQFEQGIEDAGRLIGLSCQRPEKRFGEGPDNLWHLFNDTFAVIECKNGVTSQNGISKKDLGQLQQSMTWFKGHYGGADATPVIIHPHSKAGPKASVSEGTRVMTPRGLKTFNKALCAFVRALASDESAVRNVERIAALLSEHHLQAEMILQHFTSDIN</sequence>
<dbReference type="GO" id="GO:0016818">
    <property type="term" value="F:hydrolase activity, acting on acid anhydrides, in phosphorus-containing anhydrides"/>
    <property type="evidence" value="ECO:0007669"/>
    <property type="project" value="InterPro"/>
</dbReference>
<dbReference type="SMART" id="SM00487">
    <property type="entry name" value="DEXDc"/>
    <property type="match status" value="1"/>
</dbReference>
<feature type="domain" description="ATP-dependent helicase C-terminal" evidence="2">
    <location>
        <begin position="333"/>
        <end position="469"/>
    </location>
</feature>
<dbReference type="Pfam" id="PF13307">
    <property type="entry name" value="Helicase_C_2"/>
    <property type="match status" value="1"/>
</dbReference>
<dbReference type="InterPro" id="IPR014001">
    <property type="entry name" value="Helicase_ATP-bd"/>
</dbReference>
<evidence type="ECO:0000259" key="2">
    <source>
        <dbReference type="SMART" id="SM00491"/>
    </source>
</evidence>
<dbReference type="GO" id="GO:0006139">
    <property type="term" value="P:nucleobase-containing compound metabolic process"/>
    <property type="evidence" value="ECO:0007669"/>
    <property type="project" value="InterPro"/>
</dbReference>
<reference evidence="3 4" key="1">
    <citation type="journal article" date="2015" name="Antonie Van Leeuwenhoek">
        <title>Pseudooceanicola atlanticus gen. nov. sp. nov., isolated from surface seawater of the Atlantic Ocean and reclassification of Oceanicola batsensis, Oceanicola marinus, Oceanicola nitratireducens, Oceanicola nanhaiensis, Oceanicola antarcticus and Oceanicola flagellatus, as Pseudooceanicola batsensis comb. nov., Pseudooceanicola marinus comb. nov., Pseudooceanicola nitratireducens comb. nov., Pseudooceanicola nanhaiensis comb. nov., Pseudooceanicola antarcticus comb. nov., and Pseudooceanicola flagellatus comb. nov.</title>
        <authorList>
            <person name="Lai Q."/>
            <person name="Li G."/>
            <person name="Liu X."/>
            <person name="Du Y."/>
            <person name="Sun F."/>
            <person name="Shao Z."/>
        </authorList>
    </citation>
    <scope>NUCLEOTIDE SEQUENCE [LARGE SCALE GENOMIC DNA]</scope>
    <source>
        <strain evidence="3 4">22II-s11g</strain>
    </source>
</reference>
<protein>
    <recommendedName>
        <fullName evidence="5">Helicase ATP-binding domain-containing protein</fullName>
    </recommendedName>
</protein>
<dbReference type="Proteomes" id="UP000030004">
    <property type="component" value="Unassembled WGS sequence"/>
</dbReference>
<dbReference type="GO" id="GO:0004386">
    <property type="term" value="F:helicase activity"/>
    <property type="evidence" value="ECO:0007669"/>
    <property type="project" value="InterPro"/>
</dbReference>
<dbReference type="GO" id="GO:0003676">
    <property type="term" value="F:nucleic acid binding"/>
    <property type="evidence" value="ECO:0007669"/>
    <property type="project" value="InterPro"/>
</dbReference>
<dbReference type="AlphaFoldDB" id="A0A0A0E886"/>
<dbReference type="Gene3D" id="3.40.50.300">
    <property type="entry name" value="P-loop containing nucleotide triphosphate hydrolases"/>
    <property type="match status" value="2"/>
</dbReference>
<dbReference type="SUPFAM" id="SSF52540">
    <property type="entry name" value="P-loop containing nucleoside triphosphate hydrolases"/>
    <property type="match status" value="1"/>
</dbReference>
<evidence type="ECO:0000259" key="1">
    <source>
        <dbReference type="SMART" id="SM00487"/>
    </source>
</evidence>
<dbReference type="EMBL" id="AQQX01000029">
    <property type="protein sequence ID" value="KGM46629.1"/>
    <property type="molecule type" value="Genomic_DNA"/>
</dbReference>
<accession>A0A0A0E886</accession>
<dbReference type="InterPro" id="IPR027417">
    <property type="entry name" value="P-loop_NTPase"/>
</dbReference>
<feature type="domain" description="Helicase ATP-binding" evidence="1">
    <location>
        <begin position="30"/>
        <end position="322"/>
    </location>
</feature>
<comment type="caution">
    <text evidence="3">The sequence shown here is derived from an EMBL/GenBank/DDBJ whole genome shotgun (WGS) entry which is preliminary data.</text>
</comment>
<organism evidence="3 4">
    <name type="scientific">Pseudooceanicola atlanticus</name>
    <dbReference type="NCBI Taxonomy" id="1461694"/>
    <lineage>
        <taxon>Bacteria</taxon>
        <taxon>Pseudomonadati</taxon>
        <taxon>Pseudomonadota</taxon>
        <taxon>Alphaproteobacteria</taxon>
        <taxon>Rhodobacterales</taxon>
        <taxon>Paracoccaceae</taxon>
        <taxon>Pseudooceanicola</taxon>
    </lineage>
</organism>
<dbReference type="RefSeq" id="WP_043754827.1">
    <property type="nucleotide sequence ID" value="NZ_AQQX01000029.1"/>
</dbReference>
<dbReference type="eggNOG" id="COG1199">
    <property type="taxonomic scope" value="Bacteria"/>
</dbReference>
<dbReference type="STRING" id="1461694.ATO9_22905"/>
<evidence type="ECO:0008006" key="5">
    <source>
        <dbReference type="Google" id="ProtNLM"/>
    </source>
</evidence>
<keyword evidence="4" id="KW-1185">Reference proteome</keyword>
<dbReference type="Pfam" id="PF00270">
    <property type="entry name" value="DEAD"/>
    <property type="match status" value="1"/>
</dbReference>
<dbReference type="InterPro" id="IPR011545">
    <property type="entry name" value="DEAD/DEAH_box_helicase_dom"/>
</dbReference>
<proteinExistence type="predicted"/>
<evidence type="ECO:0000313" key="3">
    <source>
        <dbReference type="EMBL" id="KGM46629.1"/>
    </source>
</evidence>